<dbReference type="AlphaFoldDB" id="A0AAJ0Y9E8"/>
<dbReference type="Pfam" id="PF06323">
    <property type="entry name" value="Phage_antiter_Q"/>
    <property type="match status" value="1"/>
</dbReference>
<evidence type="ECO:0000313" key="2">
    <source>
        <dbReference type="EMBL" id="EKW9778289.1"/>
    </source>
</evidence>
<organism evidence="2 4">
    <name type="scientific">Proteus mirabilis</name>
    <dbReference type="NCBI Taxonomy" id="584"/>
    <lineage>
        <taxon>Bacteria</taxon>
        <taxon>Pseudomonadati</taxon>
        <taxon>Pseudomonadota</taxon>
        <taxon>Gammaproteobacteria</taxon>
        <taxon>Enterobacterales</taxon>
        <taxon>Morganellaceae</taxon>
        <taxon>Proteus</taxon>
    </lineage>
</organism>
<dbReference type="Proteomes" id="UP000195540">
    <property type="component" value="Chromosome"/>
</dbReference>
<dbReference type="Proteomes" id="UP001171165">
    <property type="component" value="Unassembled WGS sequence"/>
</dbReference>
<evidence type="ECO:0008006" key="5">
    <source>
        <dbReference type="Google" id="ProtNLM"/>
    </source>
</evidence>
<evidence type="ECO:0000313" key="1">
    <source>
        <dbReference type="EMBL" id="ARX35244.1"/>
    </source>
</evidence>
<dbReference type="EMBL" id="ABKSPD020000031">
    <property type="protein sequence ID" value="EKW9778289.1"/>
    <property type="molecule type" value="Genomic_DNA"/>
</dbReference>
<reference evidence="2" key="2">
    <citation type="submission" date="2023-06" db="EMBL/GenBank/DDBJ databases">
        <authorList>
            <consortium name="Clinical and Environmental Microbiology Branch: Whole genome sequencing antimicrobial resistance pathogens in the healthcare setting"/>
        </authorList>
    </citation>
    <scope>NUCLEOTIDE SEQUENCE</scope>
    <source>
        <strain evidence="2">Microbial</strain>
    </source>
</reference>
<proteinExistence type="predicted"/>
<gene>
    <name evidence="1" type="ORF">AM402_14135</name>
    <name evidence="2" type="ORF">PW210_004179</name>
</gene>
<name>A0AAJ0Y9E8_PROMI</name>
<dbReference type="InterPro" id="IPR010455">
    <property type="entry name" value="Phage_82_GpQ"/>
</dbReference>
<accession>A0AAJ0Y9E8</accession>
<protein>
    <recommendedName>
        <fullName evidence="5">Phage antitermination protein Q</fullName>
    </recommendedName>
</protein>
<dbReference type="RefSeq" id="WP_049211559.1">
    <property type="nucleotide sequence ID" value="NZ_BGKS01000036.1"/>
</dbReference>
<reference evidence="1 3" key="1">
    <citation type="submission" date="2017-05" db="EMBL/GenBank/DDBJ databases">
        <title>Whole genome sequencing of Proteus mirabilis AR_0155.</title>
        <authorList>
            <person name="Conlan S."/>
            <person name="Thomas P.J."/>
            <person name="Mullikin J."/>
            <person name="Frank K.M."/>
            <person name="Segre J.A."/>
        </authorList>
    </citation>
    <scope>NUCLEOTIDE SEQUENCE [LARGE SCALE GENOMIC DNA]</scope>
    <source>
        <strain evidence="1 3">AR_0155</strain>
    </source>
</reference>
<dbReference type="EMBL" id="CP021694">
    <property type="protein sequence ID" value="ARX35244.1"/>
    <property type="molecule type" value="Genomic_DNA"/>
</dbReference>
<evidence type="ECO:0000313" key="3">
    <source>
        <dbReference type="Proteomes" id="UP000195540"/>
    </source>
</evidence>
<evidence type="ECO:0000313" key="4">
    <source>
        <dbReference type="Proteomes" id="UP001171165"/>
    </source>
</evidence>
<sequence>MPIYAHDLKYLSDMASIATSNLRASTKGQLEAFEDFGLTDTRATPRVRIRDLKLNGRFVCRDTDPIYVLETRCRRTPKPMIEPVDFLLCSWRRAINALSEEQHSWIMYCYGYSLKFEHQVNISVHVWSEFEKQHKGKKITKKVKERLRSLVWLSVQACTRRNYSQTELARLVGVKRDNWSKNYQVYWDYLLYVCYELDKLALLSMRRVRIELINKNNNDNLQKSTK</sequence>